<protein>
    <recommendedName>
        <fullName evidence="6">SAM-dependent methyltransferase Erg6/SMT-type domain-containing protein</fullName>
    </recommendedName>
</protein>
<evidence type="ECO:0000256" key="2">
    <source>
        <dbReference type="ARBA" id="ARBA00022679"/>
    </source>
</evidence>
<keyword evidence="3 5" id="KW-0949">S-adenosyl-L-methionine</keyword>
<dbReference type="AlphaFoldDB" id="A0A8S1H1E1"/>
<dbReference type="InterPro" id="IPR030384">
    <property type="entry name" value="MeTrfase_SMT"/>
</dbReference>
<comment type="similarity">
    <text evidence="4 5">Belongs to the class I-like SAM-binding methyltransferase superfamily. Erg6/SMT family.</text>
</comment>
<dbReference type="GO" id="GO:0032259">
    <property type="term" value="P:methylation"/>
    <property type="evidence" value="ECO:0007669"/>
    <property type="project" value="UniProtKB-KW"/>
</dbReference>
<dbReference type="Pfam" id="PF08241">
    <property type="entry name" value="Methyltransf_11"/>
    <property type="match status" value="1"/>
</dbReference>
<evidence type="ECO:0000313" key="7">
    <source>
        <dbReference type="EMBL" id="CAD6188508.1"/>
    </source>
</evidence>
<dbReference type="PANTHER" id="PTHR44068:SF1">
    <property type="entry name" value="HYPOTHETICAL LOC100005854"/>
    <property type="match status" value="1"/>
</dbReference>
<evidence type="ECO:0000256" key="5">
    <source>
        <dbReference type="PROSITE-ProRule" id="PRU01022"/>
    </source>
</evidence>
<dbReference type="PANTHER" id="PTHR44068">
    <property type="entry name" value="ZGC:194242"/>
    <property type="match status" value="1"/>
</dbReference>
<dbReference type="InterPro" id="IPR029063">
    <property type="entry name" value="SAM-dependent_MTases_sf"/>
</dbReference>
<dbReference type="EMBL" id="CAJGYM010000008">
    <property type="protein sequence ID" value="CAD6188508.1"/>
    <property type="molecule type" value="Genomic_DNA"/>
</dbReference>
<keyword evidence="2 5" id="KW-0808">Transferase</keyword>
<dbReference type="InterPro" id="IPR050447">
    <property type="entry name" value="Erg6_SMT_methyltransf"/>
</dbReference>
<dbReference type="GO" id="GO:0003838">
    <property type="term" value="F:sterol 24-C-methyltransferase activity"/>
    <property type="evidence" value="ECO:0007669"/>
    <property type="project" value="TreeGrafter"/>
</dbReference>
<proteinExistence type="inferred from homology"/>
<reference evidence="7" key="1">
    <citation type="submission" date="2020-10" db="EMBL/GenBank/DDBJ databases">
        <authorList>
            <person name="Kikuchi T."/>
        </authorList>
    </citation>
    <scope>NUCLEOTIDE SEQUENCE</scope>
    <source>
        <strain evidence="7">NKZ352</strain>
    </source>
</reference>
<keyword evidence="1 5" id="KW-0489">Methyltransferase</keyword>
<dbReference type="PROSITE" id="PS51685">
    <property type="entry name" value="SAM_MT_ERG6_SMT"/>
    <property type="match status" value="1"/>
</dbReference>
<keyword evidence="8" id="KW-1185">Reference proteome</keyword>
<evidence type="ECO:0000256" key="3">
    <source>
        <dbReference type="ARBA" id="ARBA00022691"/>
    </source>
</evidence>
<evidence type="ECO:0000256" key="1">
    <source>
        <dbReference type="ARBA" id="ARBA00022603"/>
    </source>
</evidence>
<gene>
    <name evidence="7" type="ORF">CAUJ_LOCUS4427</name>
</gene>
<dbReference type="FunFam" id="3.40.50.150:FF:000348">
    <property type="entry name" value="S-adenosyl-methionine-sterol-C-methyltransferas (AFU_orthologue AFUA_4G09190)"/>
    <property type="match status" value="1"/>
</dbReference>
<evidence type="ECO:0000256" key="4">
    <source>
        <dbReference type="ARBA" id="ARBA00038188"/>
    </source>
</evidence>
<dbReference type="CDD" id="cd02440">
    <property type="entry name" value="AdoMet_MTases"/>
    <property type="match status" value="1"/>
</dbReference>
<dbReference type="SUPFAM" id="SSF53335">
    <property type="entry name" value="S-adenosyl-L-methionine-dependent methyltransferases"/>
    <property type="match status" value="1"/>
</dbReference>
<dbReference type="OrthoDB" id="8300214at2759"/>
<accession>A0A8S1H1E1</accession>
<dbReference type="Proteomes" id="UP000835052">
    <property type="component" value="Unassembled WGS sequence"/>
</dbReference>
<dbReference type="Gene3D" id="3.40.50.150">
    <property type="entry name" value="Vaccinia Virus protein VP39"/>
    <property type="match status" value="1"/>
</dbReference>
<dbReference type="InterPro" id="IPR013216">
    <property type="entry name" value="Methyltransf_11"/>
</dbReference>
<comment type="caution">
    <text evidence="7">The sequence shown here is derived from an EMBL/GenBank/DDBJ whole genome shotgun (WGS) entry which is preliminary data.</text>
</comment>
<sequence>MSIDMKSNFFKLILHFRRQDLEAFKKEHDDLYEKAKKSGKHLEVTSHYYSVMSSVIEQYFGGNFHFVPPQYEGQRLEDALKSLHRYVGEKLKLKEGVKCVDLGCGVGGVIRDIAHTGAELTGVTIAPNEADMGNEFFASEGLSETCRIVTADCQNTPFENNSQDCAFAIYSLKYIPELDNVMKEVHRILRPGGKFLIYDLIKTQDYDAKNEEHKNIVGHLEYACGMPSLHTRMQMQKAAEAIGFELEEYENLEETFGNKPFHYCFSSSPFFMWLVQSAIIQKAVQVGEFLGVLPKGFEQFNRIFLSGTVKSIVDGGQRGILSGAETLVFRKRQ</sequence>
<dbReference type="GO" id="GO:0005783">
    <property type="term" value="C:endoplasmic reticulum"/>
    <property type="evidence" value="ECO:0007669"/>
    <property type="project" value="TreeGrafter"/>
</dbReference>
<name>A0A8S1H1E1_9PELO</name>
<evidence type="ECO:0000313" key="8">
    <source>
        <dbReference type="Proteomes" id="UP000835052"/>
    </source>
</evidence>
<evidence type="ECO:0000259" key="6">
    <source>
        <dbReference type="PROSITE" id="PS51685"/>
    </source>
</evidence>
<organism evidence="7 8">
    <name type="scientific">Caenorhabditis auriculariae</name>
    <dbReference type="NCBI Taxonomy" id="2777116"/>
    <lineage>
        <taxon>Eukaryota</taxon>
        <taxon>Metazoa</taxon>
        <taxon>Ecdysozoa</taxon>
        <taxon>Nematoda</taxon>
        <taxon>Chromadorea</taxon>
        <taxon>Rhabditida</taxon>
        <taxon>Rhabditina</taxon>
        <taxon>Rhabditomorpha</taxon>
        <taxon>Rhabditoidea</taxon>
        <taxon>Rhabditidae</taxon>
        <taxon>Peloderinae</taxon>
        <taxon>Caenorhabditis</taxon>
    </lineage>
</organism>
<dbReference type="GO" id="GO:0016126">
    <property type="term" value="P:sterol biosynthetic process"/>
    <property type="evidence" value="ECO:0007669"/>
    <property type="project" value="TreeGrafter"/>
</dbReference>
<feature type="domain" description="SAM-dependent methyltransferase Erg6/SMT-type" evidence="6">
    <location>
        <begin position="48"/>
        <end position="332"/>
    </location>
</feature>